<dbReference type="Proteomes" id="UP000503447">
    <property type="component" value="Chromosome"/>
</dbReference>
<keyword evidence="4" id="KW-0645">Protease</keyword>
<dbReference type="GO" id="GO:0008236">
    <property type="term" value="F:serine-type peptidase activity"/>
    <property type="evidence" value="ECO:0007669"/>
    <property type="project" value="InterPro"/>
</dbReference>
<dbReference type="GO" id="GO:0004175">
    <property type="term" value="F:endopeptidase activity"/>
    <property type="evidence" value="ECO:0007669"/>
    <property type="project" value="TreeGrafter"/>
</dbReference>
<dbReference type="GO" id="GO:0007165">
    <property type="term" value="P:signal transduction"/>
    <property type="evidence" value="ECO:0007669"/>
    <property type="project" value="TreeGrafter"/>
</dbReference>
<dbReference type="GO" id="GO:0030288">
    <property type="term" value="C:outer membrane-bounded periplasmic space"/>
    <property type="evidence" value="ECO:0007669"/>
    <property type="project" value="TreeGrafter"/>
</dbReference>
<sequence>MVGLAAVGLLLVAPAAPVPAHPPVPATKADRYKAVEFARIVYQVADPIALRYAKPVEMKELFGAATRGLYEECGLPVPDHVLKALHDAVRATDLIDTLADVRMRLANQPALRGPRALCAAINGFRHATEPGCQLVSPRASTFASVDMDFGVGIELEGVSGTRWMLYQVEYRTAQGYYAPIGWLEPVPQPDAVRAPIGVPWRITRVIPESPAQKAGLKPGDVITHFNGTEVTGENVNKLFAMFAFPPQLIDPQTGFPIAPDRTLTIQRGAGKPFTPNIKGAAYTPASAFGVVRTAGDKWDCLLDRDYKIGYIRIGAVEANLDAKVGALLADLDQTGCRALILDLRWCPGGYLDPGLRIAGMFLPPDAMLAQQKVRNPQLSATPPEVRNTFTDIKRYTTYPMVVLIGNETMGGGELIGAALRDNDRCVLMGQRTVGRASIQNIADGRFGGLQFKLTTGESLRPNGKSRMRKPNSGPTDDWGLRPDEGLEVPVTKDKSAELRQWAELHALRPFNSTEGLDFDDPAQDPYRVKALDYLRKKIGAPGGMK</sequence>
<dbReference type="InterPro" id="IPR029045">
    <property type="entry name" value="ClpP/crotonase-like_dom_sf"/>
</dbReference>
<evidence type="ECO:0000313" key="4">
    <source>
        <dbReference type="EMBL" id="QJX00359.1"/>
    </source>
</evidence>
<evidence type="ECO:0000259" key="3">
    <source>
        <dbReference type="PROSITE" id="PS50106"/>
    </source>
</evidence>
<dbReference type="Pfam" id="PF03572">
    <property type="entry name" value="Peptidase_S41"/>
    <property type="match status" value="1"/>
</dbReference>
<organism evidence="4 5">
    <name type="scientific">Frigoriglobus tundricola</name>
    <dbReference type="NCBI Taxonomy" id="2774151"/>
    <lineage>
        <taxon>Bacteria</taxon>
        <taxon>Pseudomonadati</taxon>
        <taxon>Planctomycetota</taxon>
        <taxon>Planctomycetia</taxon>
        <taxon>Gemmatales</taxon>
        <taxon>Gemmataceae</taxon>
        <taxon>Frigoriglobus</taxon>
    </lineage>
</organism>
<reference evidence="5" key="1">
    <citation type="submission" date="2020-05" db="EMBL/GenBank/DDBJ databases">
        <title>Frigoriglobus tundricola gen. nov., sp. nov., a psychrotolerant cellulolytic planctomycete of the family Gemmataceae with two divergent copies of 16S rRNA gene.</title>
        <authorList>
            <person name="Kulichevskaya I.S."/>
            <person name="Ivanova A.A."/>
            <person name="Naumoff D.G."/>
            <person name="Beletsky A.V."/>
            <person name="Rijpstra W.I.C."/>
            <person name="Sinninghe Damste J.S."/>
            <person name="Mardanov A.V."/>
            <person name="Ravin N.V."/>
            <person name="Dedysh S.N."/>
        </authorList>
    </citation>
    <scope>NUCLEOTIDE SEQUENCE [LARGE SCALE GENOMIC DNA]</scope>
    <source>
        <strain evidence="5">PL17</strain>
    </source>
</reference>
<dbReference type="SMART" id="SM00245">
    <property type="entry name" value="TSPc"/>
    <property type="match status" value="1"/>
</dbReference>
<dbReference type="InterPro" id="IPR036034">
    <property type="entry name" value="PDZ_sf"/>
</dbReference>
<protein>
    <submittedName>
        <fullName evidence="4">Carboxyl-terminal protease</fullName>
    </submittedName>
</protein>
<dbReference type="SUPFAM" id="SSF50156">
    <property type="entry name" value="PDZ domain-like"/>
    <property type="match status" value="1"/>
</dbReference>
<dbReference type="EMBL" id="CP053452">
    <property type="protein sequence ID" value="QJX00359.1"/>
    <property type="molecule type" value="Genomic_DNA"/>
</dbReference>
<dbReference type="Gene3D" id="2.30.42.10">
    <property type="match status" value="1"/>
</dbReference>
<feature type="chain" id="PRO_5026694693" evidence="2">
    <location>
        <begin position="21"/>
        <end position="545"/>
    </location>
</feature>
<evidence type="ECO:0000256" key="2">
    <source>
        <dbReference type="SAM" id="SignalP"/>
    </source>
</evidence>
<dbReference type="PANTHER" id="PTHR32060">
    <property type="entry name" value="TAIL-SPECIFIC PROTEASE"/>
    <property type="match status" value="1"/>
</dbReference>
<dbReference type="KEGG" id="ftj:FTUN_7988"/>
<evidence type="ECO:0000313" key="5">
    <source>
        <dbReference type="Proteomes" id="UP000503447"/>
    </source>
</evidence>
<dbReference type="InterPro" id="IPR001478">
    <property type="entry name" value="PDZ"/>
</dbReference>
<feature type="domain" description="PDZ" evidence="3">
    <location>
        <begin position="202"/>
        <end position="232"/>
    </location>
</feature>
<keyword evidence="5" id="KW-1185">Reference proteome</keyword>
<dbReference type="RefSeq" id="WP_171475122.1">
    <property type="nucleotide sequence ID" value="NZ_CP053452.2"/>
</dbReference>
<keyword evidence="4" id="KW-0378">Hydrolase</keyword>
<dbReference type="Pfam" id="PF17820">
    <property type="entry name" value="PDZ_6"/>
    <property type="match status" value="1"/>
</dbReference>
<dbReference type="PANTHER" id="PTHR32060:SF30">
    <property type="entry name" value="CARBOXY-TERMINAL PROCESSING PROTEASE CTPA"/>
    <property type="match status" value="1"/>
</dbReference>
<dbReference type="AlphaFoldDB" id="A0A6M5Z2B3"/>
<keyword evidence="2" id="KW-0732">Signal</keyword>
<dbReference type="SUPFAM" id="SSF52096">
    <property type="entry name" value="ClpP/crotonase"/>
    <property type="match status" value="1"/>
</dbReference>
<accession>A0A6M5Z2B3</accession>
<dbReference type="GO" id="GO:0006508">
    <property type="term" value="P:proteolysis"/>
    <property type="evidence" value="ECO:0007669"/>
    <property type="project" value="UniProtKB-KW"/>
</dbReference>
<feature type="region of interest" description="Disordered" evidence="1">
    <location>
        <begin position="457"/>
        <end position="484"/>
    </location>
</feature>
<dbReference type="InterPro" id="IPR041489">
    <property type="entry name" value="PDZ_6"/>
</dbReference>
<name>A0A6M5Z2B3_9BACT</name>
<dbReference type="Gene3D" id="3.90.226.10">
    <property type="entry name" value="2-enoyl-CoA Hydratase, Chain A, domain 1"/>
    <property type="match status" value="1"/>
</dbReference>
<feature type="signal peptide" evidence="2">
    <location>
        <begin position="1"/>
        <end position="20"/>
    </location>
</feature>
<evidence type="ECO:0000256" key="1">
    <source>
        <dbReference type="SAM" id="MobiDB-lite"/>
    </source>
</evidence>
<gene>
    <name evidence="4" type="ORF">FTUN_7988</name>
</gene>
<dbReference type="PROSITE" id="PS50106">
    <property type="entry name" value="PDZ"/>
    <property type="match status" value="1"/>
</dbReference>
<proteinExistence type="predicted"/>
<dbReference type="InterPro" id="IPR005151">
    <property type="entry name" value="Tail-specific_protease"/>
</dbReference>